<keyword evidence="2" id="KW-1185">Reference proteome</keyword>
<sequence length="58" mass="6826">MGMCQDWPCKKEHCWDQQVKEEIGGARSCRNENWFGGAFAQVYSGQFDWEIKLKAPNW</sequence>
<dbReference type="EMBL" id="CAJRAU010000011">
    <property type="protein sequence ID" value="CAG5074513.1"/>
    <property type="molecule type" value="Genomic_DNA"/>
</dbReference>
<protein>
    <submittedName>
        <fullName evidence="1">Uncharacterized protein</fullName>
    </submittedName>
</protein>
<organism evidence="1 2">
    <name type="scientific">Dyadobacter linearis</name>
    <dbReference type="NCBI Taxonomy" id="2823330"/>
    <lineage>
        <taxon>Bacteria</taxon>
        <taxon>Pseudomonadati</taxon>
        <taxon>Bacteroidota</taxon>
        <taxon>Cytophagia</taxon>
        <taxon>Cytophagales</taxon>
        <taxon>Spirosomataceae</taxon>
        <taxon>Dyadobacter</taxon>
    </lineage>
</organism>
<name>A0ABM8UXX0_9BACT</name>
<dbReference type="Proteomes" id="UP000679725">
    <property type="component" value="Unassembled WGS sequence"/>
</dbReference>
<proteinExistence type="predicted"/>
<reference evidence="1 2" key="1">
    <citation type="submission" date="2021-04" db="EMBL/GenBank/DDBJ databases">
        <authorList>
            <person name="Rodrigo-Torres L."/>
            <person name="Arahal R. D."/>
            <person name="Lucena T."/>
        </authorList>
    </citation>
    <scope>NUCLEOTIDE SEQUENCE [LARGE SCALE GENOMIC DNA]</scope>
    <source>
        <strain evidence="1 2">CECT 9623</strain>
    </source>
</reference>
<comment type="caution">
    <text evidence="1">The sequence shown here is derived from an EMBL/GenBank/DDBJ whole genome shotgun (WGS) entry which is preliminary data.</text>
</comment>
<evidence type="ECO:0000313" key="2">
    <source>
        <dbReference type="Proteomes" id="UP000679725"/>
    </source>
</evidence>
<accession>A0ABM8UXX0</accession>
<evidence type="ECO:0000313" key="1">
    <source>
        <dbReference type="EMBL" id="CAG5074513.1"/>
    </source>
</evidence>
<gene>
    <name evidence="1" type="ORF">DYBT9623_05200</name>
</gene>